<reference evidence="2" key="1">
    <citation type="journal article" date="2015" name="Nat. Genet.">
        <title>The genome and transcriptome of the zoonotic hookworm Ancylostoma ceylanicum identify infection-specific gene families.</title>
        <authorList>
            <person name="Schwarz E.M."/>
            <person name="Hu Y."/>
            <person name="Antoshechkin I."/>
            <person name="Miller M.M."/>
            <person name="Sternberg P.W."/>
            <person name="Aroian R.V."/>
        </authorList>
    </citation>
    <scope>NUCLEOTIDE SEQUENCE</scope>
    <source>
        <strain evidence="2">HY135</strain>
    </source>
</reference>
<dbReference type="Proteomes" id="UP000024635">
    <property type="component" value="Unassembled WGS sequence"/>
</dbReference>
<comment type="caution">
    <text evidence="1">The sequence shown here is derived from an EMBL/GenBank/DDBJ whole genome shotgun (WGS) entry which is preliminary data.</text>
</comment>
<accession>A0A016RV10</accession>
<name>A0A016RV10_9BILA</name>
<evidence type="ECO:0000313" key="2">
    <source>
        <dbReference type="Proteomes" id="UP000024635"/>
    </source>
</evidence>
<gene>
    <name evidence="1" type="primary">Acey_s0364.g3557</name>
    <name evidence="1" type="ORF">Y032_0364g3557</name>
</gene>
<sequence length="125" mass="14493">MRGLNYDRILNEKVSYTIINTAKAMDSFRLASSQQGFYLQFLRSFRRSRKSVRVSGCTSGLNRLLRTMSDFSICSNPCIIPGDFNLLTSQGNLSESTNISQTFLNLILTHRFQQQKCTDWCIYRW</sequence>
<proteinExistence type="predicted"/>
<organism evidence="1 2">
    <name type="scientific">Ancylostoma ceylanicum</name>
    <dbReference type="NCBI Taxonomy" id="53326"/>
    <lineage>
        <taxon>Eukaryota</taxon>
        <taxon>Metazoa</taxon>
        <taxon>Ecdysozoa</taxon>
        <taxon>Nematoda</taxon>
        <taxon>Chromadorea</taxon>
        <taxon>Rhabditida</taxon>
        <taxon>Rhabditina</taxon>
        <taxon>Rhabditomorpha</taxon>
        <taxon>Strongyloidea</taxon>
        <taxon>Ancylostomatidae</taxon>
        <taxon>Ancylostomatinae</taxon>
        <taxon>Ancylostoma</taxon>
    </lineage>
</organism>
<keyword evidence="2" id="KW-1185">Reference proteome</keyword>
<dbReference type="EMBL" id="JARK01001700">
    <property type="protein sequence ID" value="EYB82220.1"/>
    <property type="molecule type" value="Genomic_DNA"/>
</dbReference>
<dbReference type="AlphaFoldDB" id="A0A016RV10"/>
<protein>
    <submittedName>
        <fullName evidence="1">Uncharacterized protein</fullName>
    </submittedName>
</protein>
<evidence type="ECO:0000313" key="1">
    <source>
        <dbReference type="EMBL" id="EYB82220.1"/>
    </source>
</evidence>